<dbReference type="PANTHER" id="PTHR31635:SF196">
    <property type="entry name" value="REVERSE TRANSCRIPTASE DOMAIN-CONTAINING PROTEIN-RELATED"/>
    <property type="match status" value="1"/>
</dbReference>
<feature type="domain" description="Reverse transcriptase" evidence="1">
    <location>
        <begin position="500"/>
        <end position="772"/>
    </location>
</feature>
<dbReference type="InterPro" id="IPR036691">
    <property type="entry name" value="Endo/exonu/phosph_ase_sf"/>
</dbReference>
<accession>A0A3B3HLL9</accession>
<dbReference type="PROSITE" id="PS50878">
    <property type="entry name" value="RT_POL"/>
    <property type="match status" value="1"/>
</dbReference>
<dbReference type="GO" id="GO:0003824">
    <property type="term" value="F:catalytic activity"/>
    <property type="evidence" value="ECO:0007669"/>
    <property type="project" value="InterPro"/>
</dbReference>
<dbReference type="InterPro" id="IPR000477">
    <property type="entry name" value="RT_dom"/>
</dbReference>
<dbReference type="AlphaFoldDB" id="A0A3B3HLL9"/>
<dbReference type="Gene3D" id="3.60.10.10">
    <property type="entry name" value="Endonuclease/exonuclease/phosphatase"/>
    <property type="match status" value="1"/>
</dbReference>
<dbReference type="Pfam" id="PF00078">
    <property type="entry name" value="RVT_1"/>
    <property type="match status" value="1"/>
</dbReference>
<dbReference type="STRING" id="8090.ENSORLP00000032655"/>
<evidence type="ECO:0000259" key="1">
    <source>
        <dbReference type="PROSITE" id="PS50878"/>
    </source>
</evidence>
<dbReference type="SUPFAM" id="SSF56672">
    <property type="entry name" value="DNA/RNA polymerases"/>
    <property type="match status" value="1"/>
</dbReference>
<dbReference type="CDD" id="cd09076">
    <property type="entry name" value="L1-EN"/>
    <property type="match status" value="1"/>
</dbReference>
<dbReference type="GeneTree" id="ENSGT01150000286925"/>
<dbReference type="InterPro" id="IPR005135">
    <property type="entry name" value="Endo/exonuclease/phosphatase"/>
</dbReference>
<dbReference type="InParanoid" id="A0A3B3HLL9"/>
<evidence type="ECO:0000313" key="2">
    <source>
        <dbReference type="Ensembl" id="ENSORLP00000032655.1"/>
    </source>
</evidence>
<dbReference type="CDD" id="cd01650">
    <property type="entry name" value="RT_nLTR_like"/>
    <property type="match status" value="1"/>
</dbReference>
<dbReference type="InterPro" id="IPR043502">
    <property type="entry name" value="DNA/RNA_pol_sf"/>
</dbReference>
<dbReference type="Bgee" id="ENSORLG00000027601">
    <property type="expression patterns" value="Expressed in testis and 3 other cell types or tissues"/>
</dbReference>
<dbReference type="Proteomes" id="UP000001038">
    <property type="component" value="Chromosome 14"/>
</dbReference>
<dbReference type="Ensembl" id="ENSORLT00000044493.1">
    <property type="protein sequence ID" value="ENSORLP00000032655.1"/>
    <property type="gene ID" value="ENSORLG00000027601.1"/>
</dbReference>
<proteinExistence type="predicted"/>
<evidence type="ECO:0000313" key="3">
    <source>
        <dbReference type="Proteomes" id="UP000001038"/>
    </source>
</evidence>
<keyword evidence="3" id="KW-1185">Reference proteome</keyword>
<reference evidence="2" key="3">
    <citation type="submission" date="2025-09" db="UniProtKB">
        <authorList>
            <consortium name="Ensembl"/>
        </authorList>
    </citation>
    <scope>IDENTIFICATION</scope>
    <source>
        <strain evidence="2">Hd-rR</strain>
    </source>
</reference>
<dbReference type="PANTHER" id="PTHR31635">
    <property type="entry name" value="REVERSE TRANSCRIPTASE DOMAIN-CONTAINING PROTEIN-RELATED"/>
    <property type="match status" value="1"/>
</dbReference>
<organism evidence="2 3">
    <name type="scientific">Oryzias latipes</name>
    <name type="common">Japanese rice fish</name>
    <name type="synonym">Japanese killifish</name>
    <dbReference type="NCBI Taxonomy" id="8090"/>
    <lineage>
        <taxon>Eukaryota</taxon>
        <taxon>Metazoa</taxon>
        <taxon>Chordata</taxon>
        <taxon>Craniata</taxon>
        <taxon>Vertebrata</taxon>
        <taxon>Euteleostomi</taxon>
        <taxon>Actinopterygii</taxon>
        <taxon>Neopterygii</taxon>
        <taxon>Teleostei</taxon>
        <taxon>Neoteleostei</taxon>
        <taxon>Acanthomorphata</taxon>
        <taxon>Ovalentaria</taxon>
        <taxon>Atherinomorphae</taxon>
        <taxon>Beloniformes</taxon>
        <taxon>Adrianichthyidae</taxon>
        <taxon>Oryziinae</taxon>
        <taxon>Oryzias</taxon>
    </lineage>
</organism>
<reference evidence="2 3" key="1">
    <citation type="journal article" date="2007" name="Nature">
        <title>The medaka draft genome and insights into vertebrate genome evolution.</title>
        <authorList>
            <person name="Kasahara M."/>
            <person name="Naruse K."/>
            <person name="Sasaki S."/>
            <person name="Nakatani Y."/>
            <person name="Qu W."/>
            <person name="Ahsan B."/>
            <person name="Yamada T."/>
            <person name="Nagayasu Y."/>
            <person name="Doi K."/>
            <person name="Kasai Y."/>
            <person name="Jindo T."/>
            <person name="Kobayashi D."/>
            <person name="Shimada A."/>
            <person name="Toyoda A."/>
            <person name="Kuroki Y."/>
            <person name="Fujiyama A."/>
            <person name="Sasaki T."/>
            <person name="Shimizu A."/>
            <person name="Asakawa S."/>
            <person name="Shimizu N."/>
            <person name="Hashimoto S."/>
            <person name="Yang J."/>
            <person name="Lee Y."/>
            <person name="Matsushima K."/>
            <person name="Sugano S."/>
            <person name="Sakaizumi M."/>
            <person name="Narita T."/>
            <person name="Ohishi K."/>
            <person name="Haga S."/>
            <person name="Ohta F."/>
            <person name="Nomoto H."/>
            <person name="Nogata K."/>
            <person name="Morishita T."/>
            <person name="Endo T."/>
            <person name="Shin-I T."/>
            <person name="Takeda H."/>
            <person name="Morishita S."/>
            <person name="Kohara Y."/>
        </authorList>
    </citation>
    <scope>NUCLEOTIDE SEQUENCE [LARGE SCALE GENOMIC DNA]</scope>
    <source>
        <strain evidence="2 3">Hd-rR</strain>
    </source>
</reference>
<reference evidence="2" key="2">
    <citation type="submission" date="2025-08" db="UniProtKB">
        <authorList>
            <consortium name="Ensembl"/>
        </authorList>
    </citation>
    <scope>IDENTIFICATION</scope>
    <source>
        <strain evidence="2">Hd-rR</strain>
    </source>
</reference>
<dbReference type="Pfam" id="PF03372">
    <property type="entry name" value="Exo_endo_phos"/>
    <property type="match status" value="1"/>
</dbReference>
<name>A0A3B3HLL9_ORYLA</name>
<dbReference type="SUPFAM" id="SSF56219">
    <property type="entry name" value="DNase I-like"/>
    <property type="match status" value="1"/>
</dbReference>
<sequence length="1262" mass="146131">MSADLKWVSWNVRGLNRPIKCNKVFSHLNKLKSQIVYLQETHLLNKDHNRLRRSGYTQVYHSNLNIRARGVAILLHRDVHFEEVSTIRDKNGRYIIIQGNLFNLPVTMANIYAPNWDDEQFFRNIFTLLPNLDTHNVILGGDFNCVLHPVLDRASTRHNTNTNANKSSQCINTFMQNYGMVDPWRAKNPTAKCFSFFSPPHKSFSRIDFFLVDSRLLSLVRAIDYEVMVISDHSPVIMEINVSGYSPPQRNWRFNTRLLTDQKFMEFINKHIDMFFETNSTPDISHGTLWETFKAYIRGQIISYSAHDKKQKLKRASEISNRLKIIDQCQTTSPSQELWKERTLLQTEYDLIMNDKAIEMHFRSQLQHYEHGEKASKMLSHQLKQKAAANHITSLRNDKGDIITDQKNINKQFLNFYKKLYSSDQCDTVTIENYLEKIKLPVLTEADKTCLEKDIQIIEVENAMRKMKSGKSPGPDGFPVEFYRAFSPKLLPYLCSLYKYALGAEVLPPTMRQATISVLLKKDKDPLLCESYRPVSLLCCDYKILTRILADRLEGVLDKIIHPDQTGFMKGRQLYSNLRRVFNIIYQSNANVDPEVIITLDAQKAFDRVEHKFLLKTLRSFGFGQVFCSWVDTLYKQPEAAIWTNKILSEYFVLSRGTRQGCPLSPLLFNIAIEPLARALRSAPDVLGIKRAGQTHTLSLYADDLLLFLSDPHKSIPKALNYIREFGKVSGYLINMSKSLIFPINEKAALMPHNSFPLTVATEKIIYLGVTVTREYKDLFKHNLKATLNQAKRDMERWSSLPLSLPGRINSVKMIILPKFLFLFQTIPIFIPKSFFKELDRLTSIFIWNKKIPRIRKEFLERRREEGGLAMPNYMYFYWAANLYKLIFWGMSKKNENIPLWAIMEQDSYISGSLASVVSSPLPLDKKLIPNNPVILGSLKIWQQFRIHFKHKQGLLSAPIVTNVLFPPSFIDSTFQVWANKGIDTLKKLFNEGHFLSFEQLQEKFNLPSSDFFRYLQVRSFVKKHFSPSLQTPPGSWIDECLTLDPSKKGVISYLYHMFNTAAAPSLEIMKKQWQKELGLEITGTQWQQITKFIHKSSICIRHGLIQFKVVHRLHISNSKLARIFPGTDDTCPRCRCETGTLTHMFWGCKSLQAFWGVIFDSLAKAWNIKILPNPLTALFGVTPQNCKVTTIQASALAYSTLLARRRILISWKNSRPPSHKQWVEDIHSCLKLEHLRYAIKGSTQNFFKSWKPFLDHVKKFE</sequence>
<protein>
    <recommendedName>
        <fullName evidence="1">Reverse transcriptase domain-containing protein</fullName>
    </recommendedName>
</protein>